<evidence type="ECO:0000256" key="5">
    <source>
        <dbReference type="SAM" id="MobiDB-lite"/>
    </source>
</evidence>
<accession>A0ABR9LV67</accession>
<dbReference type="Proteomes" id="UP000633509">
    <property type="component" value="Unassembled WGS sequence"/>
</dbReference>
<dbReference type="SUPFAM" id="SSF46785">
    <property type="entry name" value="Winged helix' DNA-binding domain"/>
    <property type="match status" value="1"/>
</dbReference>
<name>A0ABR9LV67_9ACTN</name>
<organism evidence="7 8">
    <name type="scientific">Nonomuraea angiospora</name>
    <dbReference type="NCBI Taxonomy" id="46172"/>
    <lineage>
        <taxon>Bacteria</taxon>
        <taxon>Bacillati</taxon>
        <taxon>Actinomycetota</taxon>
        <taxon>Actinomycetes</taxon>
        <taxon>Streptosporangiales</taxon>
        <taxon>Streptosporangiaceae</taxon>
        <taxon>Nonomuraea</taxon>
    </lineage>
</organism>
<dbReference type="InterPro" id="IPR000847">
    <property type="entry name" value="LysR_HTH_N"/>
</dbReference>
<evidence type="ECO:0000256" key="2">
    <source>
        <dbReference type="ARBA" id="ARBA00023015"/>
    </source>
</evidence>
<dbReference type="Pfam" id="PF00126">
    <property type="entry name" value="HTH_1"/>
    <property type="match status" value="1"/>
</dbReference>
<gene>
    <name evidence="7" type="ORF">H4W80_002797</name>
</gene>
<keyword evidence="8" id="KW-1185">Reference proteome</keyword>
<dbReference type="Gene3D" id="1.10.10.10">
    <property type="entry name" value="Winged helix-like DNA-binding domain superfamily/Winged helix DNA-binding domain"/>
    <property type="match status" value="1"/>
</dbReference>
<evidence type="ECO:0000313" key="7">
    <source>
        <dbReference type="EMBL" id="MBE1584539.1"/>
    </source>
</evidence>
<keyword evidence="3 7" id="KW-0238">DNA-binding</keyword>
<comment type="similarity">
    <text evidence="1">Belongs to the LysR transcriptional regulatory family.</text>
</comment>
<evidence type="ECO:0000256" key="3">
    <source>
        <dbReference type="ARBA" id="ARBA00023125"/>
    </source>
</evidence>
<evidence type="ECO:0000259" key="6">
    <source>
        <dbReference type="PROSITE" id="PS50931"/>
    </source>
</evidence>
<evidence type="ECO:0000313" key="8">
    <source>
        <dbReference type="Proteomes" id="UP000633509"/>
    </source>
</evidence>
<feature type="region of interest" description="Disordered" evidence="5">
    <location>
        <begin position="63"/>
        <end position="84"/>
    </location>
</feature>
<dbReference type="PANTHER" id="PTHR30346:SF28">
    <property type="entry name" value="HTH-TYPE TRANSCRIPTIONAL REGULATOR CYNR"/>
    <property type="match status" value="1"/>
</dbReference>
<feature type="compositionally biased region" description="Basic residues" evidence="5">
    <location>
        <begin position="73"/>
        <end position="84"/>
    </location>
</feature>
<evidence type="ECO:0000256" key="4">
    <source>
        <dbReference type="ARBA" id="ARBA00023163"/>
    </source>
</evidence>
<dbReference type="InterPro" id="IPR036390">
    <property type="entry name" value="WH_DNA-bd_sf"/>
</dbReference>
<dbReference type="PROSITE" id="PS50931">
    <property type="entry name" value="HTH_LYSR"/>
    <property type="match status" value="1"/>
</dbReference>
<proteinExistence type="inferred from homology"/>
<keyword evidence="2" id="KW-0805">Transcription regulation</keyword>
<dbReference type="PANTHER" id="PTHR30346">
    <property type="entry name" value="TRANSCRIPTIONAL DUAL REGULATOR HCAR-RELATED"/>
    <property type="match status" value="1"/>
</dbReference>
<keyword evidence="4" id="KW-0804">Transcription</keyword>
<protein>
    <submittedName>
        <fullName evidence="7">DNA-binding transcriptional LysR family regulator</fullName>
    </submittedName>
</protein>
<sequence>MRLYISQPSLSPQIRKLEETLETPLFVRSSRRVQLTAAGRTLLEETPKAPAALEQAVQLNRVDEARDTSCCRPHSRRSTRSGHY</sequence>
<comment type="caution">
    <text evidence="7">The sequence shown here is derived from an EMBL/GenBank/DDBJ whole genome shotgun (WGS) entry which is preliminary data.</text>
</comment>
<dbReference type="InterPro" id="IPR036388">
    <property type="entry name" value="WH-like_DNA-bd_sf"/>
</dbReference>
<dbReference type="EMBL" id="JADBEK010000001">
    <property type="protein sequence ID" value="MBE1584539.1"/>
    <property type="molecule type" value="Genomic_DNA"/>
</dbReference>
<feature type="domain" description="HTH lysR-type" evidence="6">
    <location>
        <begin position="1"/>
        <end position="36"/>
    </location>
</feature>
<reference evidence="7 8" key="1">
    <citation type="submission" date="2020-10" db="EMBL/GenBank/DDBJ databases">
        <title>Sequencing the genomes of 1000 actinobacteria strains.</title>
        <authorList>
            <person name="Klenk H.-P."/>
        </authorList>
    </citation>
    <scope>NUCLEOTIDE SEQUENCE [LARGE SCALE GENOMIC DNA]</scope>
    <source>
        <strain evidence="7 8">DSM 43173</strain>
    </source>
</reference>
<dbReference type="GO" id="GO:0003677">
    <property type="term" value="F:DNA binding"/>
    <property type="evidence" value="ECO:0007669"/>
    <property type="project" value="UniProtKB-KW"/>
</dbReference>
<evidence type="ECO:0000256" key="1">
    <source>
        <dbReference type="ARBA" id="ARBA00009437"/>
    </source>
</evidence>